<dbReference type="GO" id="GO:0005886">
    <property type="term" value="C:plasma membrane"/>
    <property type="evidence" value="ECO:0007669"/>
    <property type="project" value="TreeGrafter"/>
</dbReference>
<dbReference type="PROSITE" id="PS50004">
    <property type="entry name" value="C2"/>
    <property type="match status" value="1"/>
</dbReference>
<dbReference type="InterPro" id="IPR000008">
    <property type="entry name" value="C2_dom"/>
</dbReference>
<dbReference type="SUPFAM" id="SSF49562">
    <property type="entry name" value="C2 domain (Calcium/lipid-binding domain, CaLB)"/>
    <property type="match status" value="1"/>
</dbReference>
<dbReference type="CDD" id="cd00275">
    <property type="entry name" value="C2_PLC_like"/>
    <property type="match status" value="1"/>
</dbReference>
<feature type="region of interest" description="Disordered" evidence="1">
    <location>
        <begin position="1"/>
        <end position="45"/>
    </location>
</feature>
<name>A0A6A3CJA8_HIBSY</name>
<dbReference type="GO" id="GO:0048015">
    <property type="term" value="P:phosphatidylinositol-mediated signaling"/>
    <property type="evidence" value="ECO:0007669"/>
    <property type="project" value="TreeGrafter"/>
</dbReference>
<evidence type="ECO:0000313" key="3">
    <source>
        <dbReference type="EMBL" id="KAE8729435.1"/>
    </source>
</evidence>
<dbReference type="Pfam" id="PF00168">
    <property type="entry name" value="C2"/>
    <property type="match status" value="1"/>
</dbReference>
<proteinExistence type="predicted"/>
<sequence>MMMFGKKNHQSLLPTKRMTSDASESNQEDEDTDASEPNMNSSRVPGYRSLIVIHAGKAKGGLKKALKIEPDKVRRLSLSEQGLEKATMSYGTDVVRSCFSTYPSCPVLYSHPSHHPPIESSIVYMTGMPADERTKKTKAKEDNWKPVRDEEFIFPLTVPELALLRVEVHEYDRSEKDDFACQTCLPVPELKQGIRTVPLFDRKGEKLNRYKTSNAI</sequence>
<gene>
    <name evidence="3" type="ORF">F3Y22_tig00003715pilonHSYRG00152</name>
</gene>
<evidence type="ECO:0000256" key="1">
    <source>
        <dbReference type="SAM" id="MobiDB-lite"/>
    </source>
</evidence>
<comment type="caution">
    <text evidence="3">The sequence shown here is derived from an EMBL/GenBank/DDBJ whole genome shotgun (WGS) entry which is preliminary data.</text>
</comment>
<evidence type="ECO:0000313" key="4">
    <source>
        <dbReference type="Proteomes" id="UP000436088"/>
    </source>
</evidence>
<dbReference type="InterPro" id="IPR001192">
    <property type="entry name" value="PI-PLC_fam"/>
</dbReference>
<dbReference type="Gene3D" id="2.60.40.150">
    <property type="entry name" value="C2 domain"/>
    <property type="match status" value="1"/>
</dbReference>
<dbReference type="EMBL" id="VEPZ02000229">
    <property type="protein sequence ID" value="KAE8729435.1"/>
    <property type="molecule type" value="Genomic_DNA"/>
</dbReference>
<evidence type="ECO:0000259" key="2">
    <source>
        <dbReference type="PROSITE" id="PS50004"/>
    </source>
</evidence>
<protein>
    <submittedName>
        <fullName evidence="3">Blight resistance protein RGA1</fullName>
    </submittedName>
</protein>
<reference evidence="3" key="1">
    <citation type="submission" date="2019-09" db="EMBL/GenBank/DDBJ databases">
        <title>Draft genome information of white flower Hibiscus syriacus.</title>
        <authorList>
            <person name="Kim Y.-M."/>
        </authorList>
    </citation>
    <scope>NUCLEOTIDE SEQUENCE [LARGE SCALE GENOMIC DNA]</scope>
    <source>
        <strain evidence="3">YM2019G1</strain>
    </source>
</reference>
<dbReference type="PANTHER" id="PTHR10336">
    <property type="entry name" value="PHOSPHOINOSITIDE-SPECIFIC PHOSPHOLIPASE C FAMILY PROTEIN"/>
    <property type="match status" value="1"/>
</dbReference>
<dbReference type="InterPro" id="IPR035892">
    <property type="entry name" value="C2_domain_sf"/>
</dbReference>
<dbReference type="AlphaFoldDB" id="A0A6A3CJA8"/>
<organism evidence="3 4">
    <name type="scientific">Hibiscus syriacus</name>
    <name type="common">Rose of Sharon</name>
    <dbReference type="NCBI Taxonomy" id="106335"/>
    <lineage>
        <taxon>Eukaryota</taxon>
        <taxon>Viridiplantae</taxon>
        <taxon>Streptophyta</taxon>
        <taxon>Embryophyta</taxon>
        <taxon>Tracheophyta</taxon>
        <taxon>Spermatophyta</taxon>
        <taxon>Magnoliopsida</taxon>
        <taxon>eudicotyledons</taxon>
        <taxon>Gunneridae</taxon>
        <taxon>Pentapetalae</taxon>
        <taxon>rosids</taxon>
        <taxon>malvids</taxon>
        <taxon>Malvales</taxon>
        <taxon>Malvaceae</taxon>
        <taxon>Malvoideae</taxon>
        <taxon>Hibiscus</taxon>
    </lineage>
</organism>
<dbReference type="PANTHER" id="PTHR10336:SF204">
    <property type="entry name" value="PHOSPHOINOSITIDE PHOSPHOLIPASE C 4-RELATED"/>
    <property type="match status" value="1"/>
</dbReference>
<keyword evidence="4" id="KW-1185">Reference proteome</keyword>
<accession>A0A6A3CJA8</accession>
<dbReference type="GO" id="GO:0004435">
    <property type="term" value="F:phosphatidylinositol-4,5-bisphosphate phospholipase C activity"/>
    <property type="evidence" value="ECO:0007669"/>
    <property type="project" value="TreeGrafter"/>
</dbReference>
<feature type="domain" description="C2" evidence="2">
    <location>
        <begin position="33"/>
        <end position="201"/>
    </location>
</feature>
<dbReference type="Proteomes" id="UP000436088">
    <property type="component" value="Unassembled WGS sequence"/>
</dbReference>
<dbReference type="GO" id="GO:0051209">
    <property type="term" value="P:release of sequestered calcium ion into cytosol"/>
    <property type="evidence" value="ECO:0007669"/>
    <property type="project" value="TreeGrafter"/>
</dbReference>